<dbReference type="AlphaFoldDB" id="A0A8S3A705"/>
<dbReference type="EMBL" id="CAJOBI010098907">
    <property type="protein sequence ID" value="CAF4578326.1"/>
    <property type="molecule type" value="Genomic_DNA"/>
</dbReference>
<reference evidence="3" key="1">
    <citation type="submission" date="2021-02" db="EMBL/GenBank/DDBJ databases">
        <authorList>
            <person name="Nowell W R."/>
        </authorList>
    </citation>
    <scope>NUCLEOTIDE SEQUENCE</scope>
</reference>
<accession>A0A8S3A705</accession>
<evidence type="ECO:0000313" key="3">
    <source>
        <dbReference type="EMBL" id="CAF4705944.1"/>
    </source>
</evidence>
<proteinExistence type="predicted"/>
<dbReference type="Proteomes" id="UP000676336">
    <property type="component" value="Unassembled WGS sequence"/>
</dbReference>
<evidence type="ECO:0000313" key="2">
    <source>
        <dbReference type="EMBL" id="CAF4578326.1"/>
    </source>
</evidence>
<organism evidence="3 4">
    <name type="scientific">Rotaria magnacalcarata</name>
    <dbReference type="NCBI Taxonomy" id="392030"/>
    <lineage>
        <taxon>Eukaryota</taxon>
        <taxon>Metazoa</taxon>
        <taxon>Spiralia</taxon>
        <taxon>Gnathifera</taxon>
        <taxon>Rotifera</taxon>
        <taxon>Eurotatoria</taxon>
        <taxon>Bdelloidea</taxon>
        <taxon>Philodinida</taxon>
        <taxon>Philodinidae</taxon>
        <taxon>Rotaria</taxon>
    </lineage>
</organism>
<protein>
    <submittedName>
        <fullName evidence="3">Uncharacterized protein</fullName>
    </submittedName>
</protein>
<dbReference type="EMBL" id="CAJOBI010126972">
    <property type="protein sequence ID" value="CAF4705944.1"/>
    <property type="molecule type" value="Genomic_DNA"/>
</dbReference>
<feature type="non-terminal residue" evidence="3">
    <location>
        <position position="35"/>
    </location>
</feature>
<evidence type="ECO:0000313" key="4">
    <source>
        <dbReference type="Proteomes" id="UP000676336"/>
    </source>
</evidence>
<sequence>MSISSYQSMMNNNLTNLSTGSSVSNSSSVSTGGSS</sequence>
<feature type="region of interest" description="Disordered" evidence="1">
    <location>
        <begin position="14"/>
        <end position="35"/>
    </location>
</feature>
<gene>
    <name evidence="2" type="ORF">SMN809_LOCUS38163</name>
    <name evidence="3" type="ORF">SMN809_LOCUS43240</name>
</gene>
<comment type="caution">
    <text evidence="3">The sequence shown here is derived from an EMBL/GenBank/DDBJ whole genome shotgun (WGS) entry which is preliminary data.</text>
</comment>
<evidence type="ECO:0000256" key="1">
    <source>
        <dbReference type="SAM" id="MobiDB-lite"/>
    </source>
</evidence>
<name>A0A8S3A705_9BILA</name>
<feature type="non-terminal residue" evidence="3">
    <location>
        <position position="1"/>
    </location>
</feature>